<sequence>MGSRALPLVGPNTLGGLFIFRERECTTRGPPDPDAVFSAGWGRSLGAAGLPDLPGLPLGQL</sequence>
<name>A0A485N6V1_LYNPA</name>
<accession>A0A485N6V1</accession>
<organism evidence="1 2">
    <name type="scientific">Lynx pardinus</name>
    <name type="common">Iberian lynx</name>
    <name type="synonym">Felis pardina</name>
    <dbReference type="NCBI Taxonomy" id="191816"/>
    <lineage>
        <taxon>Eukaryota</taxon>
        <taxon>Metazoa</taxon>
        <taxon>Chordata</taxon>
        <taxon>Craniata</taxon>
        <taxon>Vertebrata</taxon>
        <taxon>Euteleostomi</taxon>
        <taxon>Mammalia</taxon>
        <taxon>Eutheria</taxon>
        <taxon>Laurasiatheria</taxon>
        <taxon>Carnivora</taxon>
        <taxon>Feliformia</taxon>
        <taxon>Felidae</taxon>
        <taxon>Felinae</taxon>
        <taxon>Lynx</taxon>
    </lineage>
</organism>
<dbReference type="EMBL" id="CAAGRJ010012368">
    <property type="protein sequence ID" value="VFV29145.1"/>
    <property type="molecule type" value="Genomic_DNA"/>
</dbReference>
<dbReference type="AlphaFoldDB" id="A0A485N6V1"/>
<gene>
    <name evidence="1" type="ORF">LYPA_23C006048</name>
</gene>
<reference evidence="1 2" key="1">
    <citation type="submission" date="2019-01" db="EMBL/GenBank/DDBJ databases">
        <authorList>
            <person name="Alioto T."/>
            <person name="Alioto T."/>
        </authorList>
    </citation>
    <scope>NUCLEOTIDE SEQUENCE [LARGE SCALE GENOMIC DNA]</scope>
</reference>
<keyword evidence="2" id="KW-1185">Reference proteome</keyword>
<dbReference type="Proteomes" id="UP000386466">
    <property type="component" value="Unassembled WGS sequence"/>
</dbReference>
<evidence type="ECO:0000313" key="1">
    <source>
        <dbReference type="EMBL" id="VFV29145.1"/>
    </source>
</evidence>
<protein>
    <submittedName>
        <fullName evidence="1">Uncharacterized protein</fullName>
    </submittedName>
</protein>
<evidence type="ECO:0000313" key="2">
    <source>
        <dbReference type="Proteomes" id="UP000386466"/>
    </source>
</evidence>
<proteinExistence type="predicted"/>